<organism evidence="1">
    <name type="scientific">Anguilla anguilla</name>
    <name type="common">European freshwater eel</name>
    <name type="synonym">Muraena anguilla</name>
    <dbReference type="NCBI Taxonomy" id="7936"/>
    <lineage>
        <taxon>Eukaryota</taxon>
        <taxon>Metazoa</taxon>
        <taxon>Chordata</taxon>
        <taxon>Craniata</taxon>
        <taxon>Vertebrata</taxon>
        <taxon>Euteleostomi</taxon>
        <taxon>Actinopterygii</taxon>
        <taxon>Neopterygii</taxon>
        <taxon>Teleostei</taxon>
        <taxon>Anguilliformes</taxon>
        <taxon>Anguillidae</taxon>
        <taxon>Anguilla</taxon>
    </lineage>
</organism>
<dbReference type="AlphaFoldDB" id="A0A0E9SN00"/>
<reference evidence="1" key="1">
    <citation type="submission" date="2014-11" db="EMBL/GenBank/DDBJ databases">
        <authorList>
            <person name="Amaro Gonzalez C."/>
        </authorList>
    </citation>
    <scope>NUCLEOTIDE SEQUENCE</scope>
</reference>
<accession>A0A0E9SN00</accession>
<dbReference type="EMBL" id="GBXM01066532">
    <property type="protein sequence ID" value="JAH42045.1"/>
    <property type="molecule type" value="Transcribed_RNA"/>
</dbReference>
<name>A0A0E9SN00_ANGAN</name>
<proteinExistence type="predicted"/>
<reference evidence="1" key="2">
    <citation type="journal article" date="2015" name="Fish Shellfish Immunol.">
        <title>Early steps in the European eel (Anguilla anguilla)-Vibrio vulnificus interaction in the gills: Role of the RtxA13 toxin.</title>
        <authorList>
            <person name="Callol A."/>
            <person name="Pajuelo D."/>
            <person name="Ebbesson L."/>
            <person name="Teles M."/>
            <person name="MacKenzie S."/>
            <person name="Amaro C."/>
        </authorList>
    </citation>
    <scope>NUCLEOTIDE SEQUENCE</scope>
</reference>
<sequence>MCVGCVCVRKHTWESFGELGNRRSHVRHRCTLLSSVLHFCKKVVLKEYRGVRQASRLLPV</sequence>
<protein>
    <submittedName>
        <fullName evidence="1">Uncharacterized protein</fullName>
    </submittedName>
</protein>
<evidence type="ECO:0000313" key="1">
    <source>
        <dbReference type="EMBL" id="JAH42045.1"/>
    </source>
</evidence>